<organism evidence="9 10">
    <name type="scientific">Segatella oris F0302</name>
    <dbReference type="NCBI Taxonomy" id="649760"/>
    <lineage>
        <taxon>Bacteria</taxon>
        <taxon>Pseudomonadati</taxon>
        <taxon>Bacteroidota</taxon>
        <taxon>Bacteroidia</taxon>
        <taxon>Bacteroidales</taxon>
        <taxon>Prevotellaceae</taxon>
        <taxon>Segatella</taxon>
    </lineage>
</organism>
<evidence type="ECO:0000256" key="3">
    <source>
        <dbReference type="ARBA" id="ARBA00022452"/>
    </source>
</evidence>
<evidence type="ECO:0000256" key="6">
    <source>
        <dbReference type="ARBA" id="ARBA00023136"/>
    </source>
</evidence>
<comment type="caution">
    <text evidence="9">The sequence shown here is derived from an EMBL/GenBank/DDBJ whole genome shotgun (WGS) entry which is preliminary data.</text>
</comment>
<dbReference type="STRING" id="649760.HMPREF0971_02722"/>
<evidence type="ECO:0000256" key="7">
    <source>
        <dbReference type="ARBA" id="ARBA00023237"/>
    </source>
</evidence>
<reference evidence="9 10" key="1">
    <citation type="submission" date="2009-11" db="EMBL/GenBank/DDBJ databases">
        <authorList>
            <person name="Weinstock G."/>
            <person name="Sodergren E."/>
            <person name="Clifton S."/>
            <person name="Fulton L."/>
            <person name="Fulton B."/>
            <person name="Courtney L."/>
            <person name="Fronick C."/>
            <person name="Harrison M."/>
            <person name="Strong C."/>
            <person name="Farmer C."/>
            <person name="Delahaunty K."/>
            <person name="Markovic C."/>
            <person name="Hall O."/>
            <person name="Minx P."/>
            <person name="Tomlinson C."/>
            <person name="Mitreva M."/>
            <person name="Nelson J."/>
            <person name="Hou S."/>
            <person name="Wollam A."/>
            <person name="Pepin K.H."/>
            <person name="Johnson M."/>
            <person name="Bhonagiri V."/>
            <person name="Nash W.E."/>
            <person name="Warren W."/>
            <person name="Chinwalla A."/>
            <person name="Mardis E.R."/>
            <person name="Wilson R.K."/>
        </authorList>
    </citation>
    <scope>NUCLEOTIDE SEQUENCE [LARGE SCALE GENOMIC DNA]</scope>
    <source>
        <strain evidence="9 10">F0302</strain>
    </source>
</reference>
<evidence type="ECO:0000256" key="1">
    <source>
        <dbReference type="ARBA" id="ARBA00004571"/>
    </source>
</evidence>
<keyword evidence="7" id="KW-0998">Cell outer membrane</keyword>
<dbReference type="GO" id="GO:0009279">
    <property type="term" value="C:cell outer membrane"/>
    <property type="evidence" value="ECO:0007669"/>
    <property type="project" value="UniProtKB-SubCell"/>
</dbReference>
<dbReference type="GO" id="GO:0015483">
    <property type="term" value="F:long-chain fatty acid transporting porin activity"/>
    <property type="evidence" value="ECO:0007669"/>
    <property type="project" value="TreeGrafter"/>
</dbReference>
<comment type="similarity">
    <text evidence="2">Belongs to the OmpP1/FadL family.</text>
</comment>
<dbReference type="PANTHER" id="PTHR35093">
    <property type="entry name" value="OUTER MEMBRANE PROTEIN NMB0088-RELATED"/>
    <property type="match status" value="1"/>
</dbReference>
<evidence type="ECO:0000256" key="2">
    <source>
        <dbReference type="ARBA" id="ARBA00008163"/>
    </source>
</evidence>
<comment type="subcellular location">
    <subcellularLocation>
        <location evidence="1">Cell outer membrane</location>
        <topology evidence="1">Multi-pass membrane protein</topology>
    </subcellularLocation>
</comment>
<evidence type="ECO:0000313" key="9">
    <source>
        <dbReference type="EMBL" id="EFB30982.1"/>
    </source>
</evidence>
<dbReference type="SUPFAM" id="SSF56935">
    <property type="entry name" value="Porins"/>
    <property type="match status" value="1"/>
</dbReference>
<name>D1QUN7_9BACT</name>
<protein>
    <recommendedName>
        <fullName evidence="11">Hemin receptor</fullName>
    </recommendedName>
</protein>
<keyword evidence="4" id="KW-0812">Transmembrane</keyword>
<dbReference type="EMBL" id="ACUZ02000048">
    <property type="protein sequence ID" value="EFB30982.1"/>
    <property type="molecule type" value="Genomic_DNA"/>
</dbReference>
<sequence>MKTKRIQLMKRLYISVAVFSLCGMSAMAQETYENTRLVDNDLNGTARYVGMGGAMEALGADVSTMSTNPAGVGLFRKSKVDLSFGLVSQQDATKFNSLGKTNASFDQIGFVYVLNKTSNSGFNIGFNYHKSRNFDQILGAANTLNNASQNKLTYQKYRNKVFTDKKSMTYNQIDGLYMDNLLYNKNAGKYYNYPATGYLYNEENMGYIGEYDVSLSGNINNRIYLGMTIGLHDVHYRNHSEYTENFVANADKIPGLTLNDNREITGTGYDVKFGAIFRPFDANAFRVGVYMNTPTWYDLTTSNYSTMTDGTTSVPTHESYDFRVDTPWKFGLSLGHTINNVVALGATYEYADYSAMGTRIKDGGYYDNWYGTYYESSHKDKAMNAHTQETLKGVHTLKLGAEFKVMPEWSVRLGYNYLSAMFNENGAKNGTIASPGSYYASSTSFVNWKATNRITCGVGYAHKNFNVDLAYQYSAQNGEYFPFANYYEGKTPSNEDNIATATKVSNKRHQLLLTLGYRF</sequence>
<evidence type="ECO:0000256" key="4">
    <source>
        <dbReference type="ARBA" id="ARBA00022692"/>
    </source>
</evidence>
<evidence type="ECO:0008006" key="11">
    <source>
        <dbReference type="Google" id="ProtNLM"/>
    </source>
</evidence>
<proteinExistence type="inferred from homology"/>
<dbReference type="PANTHER" id="PTHR35093:SF8">
    <property type="entry name" value="OUTER MEMBRANE PROTEIN NMB0088-RELATED"/>
    <property type="match status" value="1"/>
</dbReference>
<dbReference type="AlphaFoldDB" id="D1QUN7"/>
<keyword evidence="6" id="KW-0472">Membrane</keyword>
<feature type="chain" id="PRO_5003026370" description="Hemin receptor" evidence="8">
    <location>
        <begin position="29"/>
        <end position="519"/>
    </location>
</feature>
<keyword evidence="3" id="KW-1134">Transmembrane beta strand</keyword>
<keyword evidence="5 8" id="KW-0732">Signal</keyword>
<feature type="signal peptide" evidence="8">
    <location>
        <begin position="1"/>
        <end position="28"/>
    </location>
</feature>
<accession>D1QUN7</accession>
<dbReference type="HOGENOM" id="CLU_034649_0_0_10"/>
<evidence type="ECO:0000256" key="5">
    <source>
        <dbReference type="ARBA" id="ARBA00022729"/>
    </source>
</evidence>
<gene>
    <name evidence="9" type="ORF">HMPREF0971_02722</name>
</gene>
<dbReference type="Gene3D" id="2.40.160.60">
    <property type="entry name" value="Outer membrane protein transport protein (OMPP1/FadL/TodX)"/>
    <property type="match status" value="1"/>
</dbReference>
<evidence type="ECO:0000313" key="10">
    <source>
        <dbReference type="Proteomes" id="UP000004079"/>
    </source>
</evidence>
<evidence type="ECO:0000256" key="8">
    <source>
        <dbReference type="SAM" id="SignalP"/>
    </source>
</evidence>
<dbReference type="InterPro" id="IPR005017">
    <property type="entry name" value="OMPP1/FadL/TodX"/>
</dbReference>
<dbReference type="Proteomes" id="UP000004079">
    <property type="component" value="Unassembled WGS sequence"/>
</dbReference>